<feature type="compositionally biased region" description="Polar residues" evidence="1">
    <location>
        <begin position="46"/>
        <end position="57"/>
    </location>
</feature>
<protein>
    <submittedName>
        <fullName evidence="3">Uncharacterized protein</fullName>
    </submittedName>
</protein>
<reference evidence="3 4" key="1">
    <citation type="submission" date="2023-08" db="EMBL/GenBank/DDBJ databases">
        <title>Pleionea litopenaei sp. nov., isolated from stomach of juvenile Litopenaeus vannamei.</title>
        <authorList>
            <person name="Rho A.M."/>
            <person name="Hwang C.Y."/>
        </authorList>
    </citation>
    <scope>NUCLEOTIDE SEQUENCE [LARGE SCALE GENOMIC DNA]</scope>
    <source>
        <strain evidence="3 4">HL-JVS1</strain>
    </source>
</reference>
<evidence type="ECO:0000313" key="3">
    <source>
        <dbReference type="EMBL" id="WMS85651.1"/>
    </source>
</evidence>
<dbReference type="Proteomes" id="UP001239782">
    <property type="component" value="Chromosome"/>
</dbReference>
<organism evidence="3 4">
    <name type="scientific">Pleionea litopenaei</name>
    <dbReference type="NCBI Taxonomy" id="3070815"/>
    <lineage>
        <taxon>Bacteria</taxon>
        <taxon>Pseudomonadati</taxon>
        <taxon>Pseudomonadota</taxon>
        <taxon>Gammaproteobacteria</taxon>
        <taxon>Oceanospirillales</taxon>
        <taxon>Pleioneaceae</taxon>
        <taxon>Pleionea</taxon>
    </lineage>
</organism>
<feature type="chain" id="PRO_5041344644" evidence="2">
    <location>
        <begin position="25"/>
        <end position="246"/>
    </location>
</feature>
<feature type="signal peptide" evidence="2">
    <location>
        <begin position="1"/>
        <end position="24"/>
    </location>
</feature>
<name>A0AA51RQ95_9GAMM</name>
<dbReference type="EMBL" id="CP133548">
    <property type="protein sequence ID" value="WMS85651.1"/>
    <property type="molecule type" value="Genomic_DNA"/>
</dbReference>
<gene>
    <name evidence="3" type="ORF">Q9312_10540</name>
</gene>
<evidence type="ECO:0000256" key="2">
    <source>
        <dbReference type="SAM" id="SignalP"/>
    </source>
</evidence>
<dbReference type="RefSeq" id="WP_309200804.1">
    <property type="nucleotide sequence ID" value="NZ_CP133548.1"/>
</dbReference>
<proteinExistence type="predicted"/>
<dbReference type="KEGG" id="plei:Q9312_10540"/>
<evidence type="ECO:0000313" key="4">
    <source>
        <dbReference type="Proteomes" id="UP001239782"/>
    </source>
</evidence>
<keyword evidence="4" id="KW-1185">Reference proteome</keyword>
<sequence>MSRLKSWITAGLCFGLASFFIVDSVNDTPENDVLPLIVDAEKASVPSPTNADQSTTHSPKRDLDSSRASHSRVLNQDVSAGSRAKNLVDTYPTETDLVDTAETPELWQTGRQYGLDYTTFPHTKVLEFDAVGIDAEAVLLAEPGQSLRLPLPSNQVAQVTVKQSKIDRLGNVTVSGYLDGFGDRYPFVITYSEQSTFAMVTNPSGSYSVETVNGIGWIYKNPNEHELSAPGYNDSKIPQLDPGKAE</sequence>
<accession>A0AA51RQ95</accession>
<keyword evidence="2" id="KW-0732">Signal</keyword>
<feature type="region of interest" description="Disordered" evidence="1">
    <location>
        <begin position="44"/>
        <end position="75"/>
    </location>
</feature>
<dbReference type="AlphaFoldDB" id="A0AA51RQ95"/>
<evidence type="ECO:0000256" key="1">
    <source>
        <dbReference type="SAM" id="MobiDB-lite"/>
    </source>
</evidence>